<dbReference type="InterPro" id="IPR013780">
    <property type="entry name" value="Glyco_hydro_b"/>
</dbReference>
<feature type="domain" description="Glycosyl hydrolase family 13 catalytic" evidence="1">
    <location>
        <begin position="1"/>
        <end position="60"/>
    </location>
</feature>
<protein>
    <submittedName>
        <fullName evidence="2">Alpha-glucosidase</fullName>
    </submittedName>
</protein>
<evidence type="ECO:0000313" key="2">
    <source>
        <dbReference type="EMBL" id="CAA6811531.1"/>
    </source>
</evidence>
<dbReference type="Gene3D" id="2.60.40.1180">
    <property type="entry name" value="Golgi alpha-mannosidase II"/>
    <property type="match status" value="1"/>
</dbReference>
<proteinExistence type="predicted"/>
<sequence>MVWDADQVEAGFTSGKPWLPVKAPQLSNDVARQVGKADSVLEFYRTLLKIRKGNEALRTGRSRFFNVPEPLLAFGRDEQIFCIYNLSAEPQRIVVAEGLTTIVTESAELEGNQLTLGANGFGWFRMAT</sequence>
<dbReference type="InterPro" id="IPR017853">
    <property type="entry name" value="GH"/>
</dbReference>
<dbReference type="Pfam" id="PF00128">
    <property type="entry name" value="Alpha-amylase"/>
    <property type="match status" value="1"/>
</dbReference>
<evidence type="ECO:0000259" key="1">
    <source>
        <dbReference type="Pfam" id="PF00128"/>
    </source>
</evidence>
<organism evidence="2">
    <name type="scientific">uncultured Thiotrichaceae bacterium</name>
    <dbReference type="NCBI Taxonomy" id="298394"/>
    <lineage>
        <taxon>Bacteria</taxon>
        <taxon>Pseudomonadati</taxon>
        <taxon>Pseudomonadota</taxon>
        <taxon>Gammaproteobacteria</taxon>
        <taxon>Thiotrichales</taxon>
        <taxon>Thiotrichaceae</taxon>
        <taxon>environmental samples</taxon>
    </lineage>
</organism>
<dbReference type="EMBL" id="CACVAT010000173">
    <property type="protein sequence ID" value="CAA6811531.1"/>
    <property type="molecule type" value="Genomic_DNA"/>
</dbReference>
<dbReference type="Gene3D" id="3.20.20.80">
    <property type="entry name" value="Glycosidases"/>
    <property type="match status" value="1"/>
</dbReference>
<accession>A0A6S6SWT5</accession>
<dbReference type="InterPro" id="IPR006047">
    <property type="entry name" value="GH13_cat_dom"/>
</dbReference>
<reference evidence="2" key="1">
    <citation type="submission" date="2020-01" db="EMBL/GenBank/DDBJ databases">
        <authorList>
            <person name="Meier V. D."/>
            <person name="Meier V D."/>
        </authorList>
    </citation>
    <scope>NUCLEOTIDE SEQUENCE</scope>
    <source>
        <strain evidence="2">HLG_WM_MAG_09</strain>
    </source>
</reference>
<name>A0A6S6SWT5_9GAMM</name>
<dbReference type="SUPFAM" id="SSF51445">
    <property type="entry name" value="(Trans)glycosidases"/>
    <property type="match status" value="1"/>
</dbReference>
<gene>
    <name evidence="2" type="ORF">HELGO_WM82739</name>
</gene>
<dbReference type="GO" id="GO:0005975">
    <property type="term" value="P:carbohydrate metabolic process"/>
    <property type="evidence" value="ECO:0007669"/>
    <property type="project" value="InterPro"/>
</dbReference>
<dbReference type="AlphaFoldDB" id="A0A6S6SWT5"/>